<keyword evidence="2" id="KW-1185">Reference proteome</keyword>
<name>A0A1C7M5A4_GRIFR</name>
<evidence type="ECO:0000313" key="1">
    <source>
        <dbReference type="EMBL" id="OBZ72125.1"/>
    </source>
</evidence>
<sequence>MSIASSKLYLVGIATQSRFVIKKAVVKFIAVFSPQYSLTLSDCLFFCSPNKPNSGLPKTVYGSMNIIAPHKFQTSLLVTVAAEFEVARDPQSQIGPVLKLGFEKTKRAYYTHATMLCTAKGRTARVSGTPQADFRTLFPDTSNGARRRSVDSAVFEYVPTVVSKQALEPRYPSDRICKYAA</sequence>
<gene>
    <name evidence="1" type="ORF">A0H81_07809</name>
</gene>
<reference evidence="1 2" key="1">
    <citation type="submission" date="2016-03" db="EMBL/GenBank/DDBJ databases">
        <title>Whole genome sequencing of Grifola frondosa 9006-11.</title>
        <authorList>
            <person name="Min B."/>
            <person name="Park H."/>
            <person name="Kim J.-G."/>
            <person name="Cho H."/>
            <person name="Oh Y.-L."/>
            <person name="Kong W.-S."/>
            <person name="Choi I.-G."/>
        </authorList>
    </citation>
    <scope>NUCLEOTIDE SEQUENCE [LARGE SCALE GENOMIC DNA]</scope>
    <source>
        <strain evidence="1 2">9006-11</strain>
    </source>
</reference>
<proteinExistence type="predicted"/>
<comment type="caution">
    <text evidence="1">The sequence shown here is derived from an EMBL/GenBank/DDBJ whole genome shotgun (WGS) entry which is preliminary data.</text>
</comment>
<organism evidence="1 2">
    <name type="scientific">Grifola frondosa</name>
    <name type="common">Maitake</name>
    <name type="synonym">Polyporus frondosus</name>
    <dbReference type="NCBI Taxonomy" id="5627"/>
    <lineage>
        <taxon>Eukaryota</taxon>
        <taxon>Fungi</taxon>
        <taxon>Dikarya</taxon>
        <taxon>Basidiomycota</taxon>
        <taxon>Agaricomycotina</taxon>
        <taxon>Agaricomycetes</taxon>
        <taxon>Polyporales</taxon>
        <taxon>Grifolaceae</taxon>
        <taxon>Grifola</taxon>
    </lineage>
</organism>
<dbReference type="Proteomes" id="UP000092993">
    <property type="component" value="Unassembled WGS sequence"/>
</dbReference>
<evidence type="ECO:0000313" key="2">
    <source>
        <dbReference type="Proteomes" id="UP000092993"/>
    </source>
</evidence>
<dbReference type="AlphaFoldDB" id="A0A1C7M5A4"/>
<protein>
    <submittedName>
        <fullName evidence="1">Uncharacterized protein</fullName>
    </submittedName>
</protein>
<dbReference type="EMBL" id="LUGG01000009">
    <property type="protein sequence ID" value="OBZ72125.1"/>
    <property type="molecule type" value="Genomic_DNA"/>
</dbReference>
<accession>A0A1C7M5A4</accession>